<reference evidence="2 3" key="1">
    <citation type="submission" date="2019-04" db="EMBL/GenBank/DDBJ databases">
        <title>Pedobacter sp. RP-3-22 sp. nov., isolated from Arctic soil.</title>
        <authorList>
            <person name="Dahal R.H."/>
            <person name="Kim D.-U."/>
        </authorList>
    </citation>
    <scope>NUCLEOTIDE SEQUENCE [LARGE SCALE GENOMIC DNA]</scope>
    <source>
        <strain evidence="2 3">RP-3-22</strain>
    </source>
</reference>
<sequence length="162" mass="19092">MIKYCFILLLFFITISAKSQVKLLTLNELEQRIAKGKDTTYVVNFWATWCRPCVEELPSFEKLQFENKNKPLKVILMSLDFKSKLKSEVIPFVKKHKLKSEVYIINEKDQQAFIEKVDKNWSGAIPATLIAKKNRRLFFEREFTSKELEDLVKNIVHGDYKP</sequence>
<dbReference type="RefSeq" id="WP_136839978.1">
    <property type="nucleotide sequence ID" value="NZ_SWBR01000002.1"/>
</dbReference>
<dbReference type="InterPro" id="IPR036249">
    <property type="entry name" value="Thioredoxin-like_sf"/>
</dbReference>
<dbReference type="SUPFAM" id="SSF52833">
    <property type="entry name" value="Thioredoxin-like"/>
    <property type="match status" value="1"/>
</dbReference>
<accession>A0A4U1CQK5</accession>
<dbReference type="GO" id="GO:0016491">
    <property type="term" value="F:oxidoreductase activity"/>
    <property type="evidence" value="ECO:0007669"/>
    <property type="project" value="InterPro"/>
</dbReference>
<dbReference type="PANTHER" id="PTHR42852:SF13">
    <property type="entry name" value="PROTEIN DIPZ"/>
    <property type="match status" value="1"/>
</dbReference>
<gene>
    <name evidence="2" type="ORF">FA048_08850</name>
</gene>
<feature type="domain" description="Thioredoxin" evidence="1">
    <location>
        <begin position="1"/>
        <end position="157"/>
    </location>
</feature>
<organism evidence="2 3">
    <name type="scientific">Pedobacter polaris</name>
    <dbReference type="NCBI Taxonomy" id="2571273"/>
    <lineage>
        <taxon>Bacteria</taxon>
        <taxon>Pseudomonadati</taxon>
        <taxon>Bacteroidota</taxon>
        <taxon>Sphingobacteriia</taxon>
        <taxon>Sphingobacteriales</taxon>
        <taxon>Sphingobacteriaceae</taxon>
        <taxon>Pedobacter</taxon>
    </lineage>
</organism>
<dbReference type="OrthoDB" id="9815205at2"/>
<dbReference type="AlphaFoldDB" id="A0A4U1CQK5"/>
<dbReference type="Proteomes" id="UP000309488">
    <property type="component" value="Unassembled WGS sequence"/>
</dbReference>
<proteinExistence type="predicted"/>
<dbReference type="PANTHER" id="PTHR42852">
    <property type="entry name" value="THIOL:DISULFIDE INTERCHANGE PROTEIN DSBE"/>
    <property type="match status" value="1"/>
</dbReference>
<evidence type="ECO:0000259" key="1">
    <source>
        <dbReference type="PROSITE" id="PS51352"/>
    </source>
</evidence>
<protein>
    <submittedName>
        <fullName evidence="2">TlpA family protein disulfide reductase</fullName>
    </submittedName>
</protein>
<dbReference type="InterPro" id="IPR050553">
    <property type="entry name" value="Thioredoxin_ResA/DsbE_sf"/>
</dbReference>
<name>A0A4U1CQK5_9SPHI</name>
<dbReference type="InterPro" id="IPR000866">
    <property type="entry name" value="AhpC/TSA"/>
</dbReference>
<dbReference type="PROSITE" id="PS51352">
    <property type="entry name" value="THIOREDOXIN_2"/>
    <property type="match status" value="1"/>
</dbReference>
<dbReference type="InterPro" id="IPR013766">
    <property type="entry name" value="Thioredoxin_domain"/>
</dbReference>
<keyword evidence="3" id="KW-1185">Reference proteome</keyword>
<dbReference type="Pfam" id="PF00578">
    <property type="entry name" value="AhpC-TSA"/>
    <property type="match status" value="1"/>
</dbReference>
<dbReference type="EMBL" id="SWBR01000002">
    <property type="protein sequence ID" value="TKC10291.1"/>
    <property type="molecule type" value="Genomic_DNA"/>
</dbReference>
<comment type="caution">
    <text evidence="2">The sequence shown here is derived from an EMBL/GenBank/DDBJ whole genome shotgun (WGS) entry which is preliminary data.</text>
</comment>
<evidence type="ECO:0000313" key="2">
    <source>
        <dbReference type="EMBL" id="TKC10291.1"/>
    </source>
</evidence>
<dbReference type="CDD" id="cd02966">
    <property type="entry name" value="TlpA_like_family"/>
    <property type="match status" value="1"/>
</dbReference>
<dbReference type="Gene3D" id="3.40.30.10">
    <property type="entry name" value="Glutaredoxin"/>
    <property type="match status" value="1"/>
</dbReference>
<dbReference type="GO" id="GO:0016209">
    <property type="term" value="F:antioxidant activity"/>
    <property type="evidence" value="ECO:0007669"/>
    <property type="project" value="InterPro"/>
</dbReference>
<evidence type="ECO:0000313" key="3">
    <source>
        <dbReference type="Proteomes" id="UP000309488"/>
    </source>
</evidence>